<dbReference type="Pfam" id="PF14634">
    <property type="entry name" value="zf-RING_5"/>
    <property type="match status" value="1"/>
</dbReference>
<dbReference type="GO" id="GO:0019789">
    <property type="term" value="F:SUMO transferase activity"/>
    <property type="evidence" value="ECO:0007669"/>
    <property type="project" value="InterPro"/>
</dbReference>
<dbReference type="Proteomes" id="UP000268014">
    <property type="component" value="Unassembled WGS sequence"/>
</dbReference>
<dbReference type="InterPro" id="IPR017907">
    <property type="entry name" value="Znf_RING_CS"/>
</dbReference>
<dbReference type="Gene3D" id="3.30.40.10">
    <property type="entry name" value="Zinc/RING finger domain, C3HC4 (zinc finger)"/>
    <property type="match status" value="1"/>
</dbReference>
<evidence type="ECO:0000313" key="6">
    <source>
        <dbReference type="EMBL" id="VDO22843.1"/>
    </source>
</evidence>
<evidence type="ECO:0000256" key="2">
    <source>
        <dbReference type="ARBA" id="ARBA00022771"/>
    </source>
</evidence>
<evidence type="ECO:0000313" key="7">
    <source>
        <dbReference type="Proteomes" id="UP000268014"/>
    </source>
</evidence>
<dbReference type="PROSITE" id="PS00518">
    <property type="entry name" value="ZF_RING_1"/>
    <property type="match status" value="1"/>
</dbReference>
<proteinExistence type="predicted"/>
<evidence type="ECO:0000256" key="1">
    <source>
        <dbReference type="ARBA" id="ARBA00022723"/>
    </source>
</evidence>
<keyword evidence="7" id="KW-1185">Reference proteome</keyword>
<dbReference type="PANTHER" id="PTHR22663">
    <property type="entry name" value="RING FINGER PROTEIN NARYA-RELATED"/>
    <property type="match status" value="1"/>
</dbReference>
<dbReference type="SUPFAM" id="SSF57850">
    <property type="entry name" value="RING/U-box"/>
    <property type="match status" value="1"/>
</dbReference>
<feature type="domain" description="RING-type" evidence="5">
    <location>
        <begin position="6"/>
        <end position="52"/>
    </location>
</feature>
<dbReference type="GO" id="GO:0007129">
    <property type="term" value="P:homologous chromosome pairing at meiosis"/>
    <property type="evidence" value="ECO:0007669"/>
    <property type="project" value="TreeGrafter"/>
</dbReference>
<protein>
    <submittedName>
        <fullName evidence="8">RING-type domain-containing protein</fullName>
    </submittedName>
</protein>
<accession>A0A0N4W3A0</accession>
<name>A0A0N4W3A0_HAEPC</name>
<sequence length="131" mass="14855">MADFVHCNSCYKQPSAQGDNTYFLTSCYHILCQGCADFTPGGEPISCTVCKREVKAVEINSAPKKLIAEKLALLKRKYDFQQTLVNSLLSHIKKIRKSEVKKELADLREWINVAEVKMKENEQEKASLNQS</sequence>
<keyword evidence="2" id="KW-0863">Zinc-finger</keyword>
<evidence type="ECO:0000313" key="8">
    <source>
        <dbReference type="WBParaSite" id="HPLM_0000427501-mRNA-1"/>
    </source>
</evidence>
<keyword evidence="4" id="KW-0469">Meiosis</keyword>
<dbReference type="EMBL" id="UZAF01016192">
    <property type="protein sequence ID" value="VDO22843.1"/>
    <property type="molecule type" value="Genomic_DNA"/>
</dbReference>
<dbReference type="STRING" id="6290.A0A0N4W3A0"/>
<dbReference type="GO" id="GO:0007131">
    <property type="term" value="P:reciprocal meiotic recombination"/>
    <property type="evidence" value="ECO:0007669"/>
    <property type="project" value="InterPro"/>
</dbReference>
<dbReference type="GO" id="GO:0016925">
    <property type="term" value="P:protein sumoylation"/>
    <property type="evidence" value="ECO:0007669"/>
    <property type="project" value="TreeGrafter"/>
</dbReference>
<evidence type="ECO:0000256" key="3">
    <source>
        <dbReference type="ARBA" id="ARBA00022833"/>
    </source>
</evidence>
<dbReference type="InterPro" id="IPR013083">
    <property type="entry name" value="Znf_RING/FYVE/PHD"/>
</dbReference>
<reference evidence="8" key="1">
    <citation type="submission" date="2017-02" db="UniProtKB">
        <authorList>
            <consortium name="WormBaseParasite"/>
        </authorList>
    </citation>
    <scope>IDENTIFICATION</scope>
</reference>
<evidence type="ECO:0000259" key="5">
    <source>
        <dbReference type="Pfam" id="PF14634"/>
    </source>
</evidence>
<organism evidence="8">
    <name type="scientific">Haemonchus placei</name>
    <name type="common">Barber's pole worm</name>
    <dbReference type="NCBI Taxonomy" id="6290"/>
    <lineage>
        <taxon>Eukaryota</taxon>
        <taxon>Metazoa</taxon>
        <taxon>Ecdysozoa</taxon>
        <taxon>Nematoda</taxon>
        <taxon>Chromadorea</taxon>
        <taxon>Rhabditida</taxon>
        <taxon>Rhabditina</taxon>
        <taxon>Rhabditomorpha</taxon>
        <taxon>Strongyloidea</taxon>
        <taxon>Trichostrongylidae</taxon>
        <taxon>Haemonchus</taxon>
    </lineage>
</organism>
<dbReference type="AlphaFoldDB" id="A0A0N4W3A0"/>
<dbReference type="OrthoDB" id="2535391at2759"/>
<evidence type="ECO:0000256" key="4">
    <source>
        <dbReference type="ARBA" id="ARBA00023254"/>
    </source>
</evidence>
<dbReference type="WBParaSite" id="HPLM_0000427501-mRNA-1">
    <property type="protein sequence ID" value="HPLM_0000427501-mRNA-1"/>
    <property type="gene ID" value="HPLM_0000427501"/>
</dbReference>
<dbReference type="InterPro" id="IPR001841">
    <property type="entry name" value="Znf_RING"/>
</dbReference>
<gene>
    <name evidence="6" type="ORF">HPLM_LOCUS4267</name>
</gene>
<keyword evidence="3" id="KW-0862">Zinc</keyword>
<dbReference type="GO" id="GO:0000795">
    <property type="term" value="C:synaptonemal complex"/>
    <property type="evidence" value="ECO:0007669"/>
    <property type="project" value="InterPro"/>
</dbReference>
<keyword evidence="1" id="KW-0479">Metal-binding</keyword>
<reference evidence="6 7" key="2">
    <citation type="submission" date="2018-11" db="EMBL/GenBank/DDBJ databases">
        <authorList>
            <consortium name="Pathogen Informatics"/>
        </authorList>
    </citation>
    <scope>NUCLEOTIDE SEQUENCE [LARGE SCALE GENOMIC DNA]</scope>
    <source>
        <strain evidence="6 7">MHpl1</strain>
    </source>
</reference>
<dbReference type="GO" id="GO:0008270">
    <property type="term" value="F:zinc ion binding"/>
    <property type="evidence" value="ECO:0007669"/>
    <property type="project" value="UniProtKB-KW"/>
</dbReference>
<dbReference type="PANTHER" id="PTHR22663:SF17">
    <property type="entry name" value="RING FINGER PROTEIN NARYA-RELATED"/>
    <property type="match status" value="1"/>
</dbReference>
<dbReference type="InterPro" id="IPR042123">
    <property type="entry name" value="Zip3/RNF212-like"/>
</dbReference>